<organism evidence="1 2">
    <name type="scientific">Gigaspora margarita</name>
    <dbReference type="NCBI Taxonomy" id="4874"/>
    <lineage>
        <taxon>Eukaryota</taxon>
        <taxon>Fungi</taxon>
        <taxon>Fungi incertae sedis</taxon>
        <taxon>Mucoromycota</taxon>
        <taxon>Glomeromycotina</taxon>
        <taxon>Glomeromycetes</taxon>
        <taxon>Diversisporales</taxon>
        <taxon>Gigasporaceae</taxon>
        <taxon>Gigaspora</taxon>
    </lineage>
</organism>
<proteinExistence type="predicted"/>
<sequence>MTQPTIQMKIPYRQTRRISRSCRLPAQNLPCRNNSQICLQYFILPTPGWNLFNKNDNTNTIMLEPLDLTKEERETKSK</sequence>
<evidence type="ECO:0000313" key="1">
    <source>
        <dbReference type="EMBL" id="CAG8830340.1"/>
    </source>
</evidence>
<dbReference type="Proteomes" id="UP000789901">
    <property type="component" value="Unassembled WGS sequence"/>
</dbReference>
<dbReference type="EMBL" id="CAJVQB010042363">
    <property type="protein sequence ID" value="CAG8830340.1"/>
    <property type="molecule type" value="Genomic_DNA"/>
</dbReference>
<protein>
    <submittedName>
        <fullName evidence="1">38966_t:CDS:1</fullName>
    </submittedName>
</protein>
<accession>A0ABN7WFU4</accession>
<keyword evidence="2" id="KW-1185">Reference proteome</keyword>
<reference evidence="1 2" key="1">
    <citation type="submission" date="2021-06" db="EMBL/GenBank/DDBJ databases">
        <authorList>
            <person name="Kallberg Y."/>
            <person name="Tangrot J."/>
            <person name="Rosling A."/>
        </authorList>
    </citation>
    <scope>NUCLEOTIDE SEQUENCE [LARGE SCALE GENOMIC DNA]</scope>
    <source>
        <strain evidence="1 2">120-4 pot B 10/14</strain>
    </source>
</reference>
<feature type="non-terminal residue" evidence="1">
    <location>
        <position position="78"/>
    </location>
</feature>
<name>A0ABN7WFU4_GIGMA</name>
<evidence type="ECO:0000313" key="2">
    <source>
        <dbReference type="Proteomes" id="UP000789901"/>
    </source>
</evidence>
<gene>
    <name evidence="1" type="ORF">GMARGA_LOCUS30282</name>
</gene>
<comment type="caution">
    <text evidence="1">The sequence shown here is derived from an EMBL/GenBank/DDBJ whole genome shotgun (WGS) entry which is preliminary data.</text>
</comment>